<dbReference type="GO" id="GO:0004348">
    <property type="term" value="F:glucosylceramidase activity"/>
    <property type="evidence" value="ECO:0007669"/>
    <property type="project" value="InterPro"/>
</dbReference>
<dbReference type="Gene3D" id="2.60.40.1180">
    <property type="entry name" value="Golgi alpha-mannosidase II"/>
    <property type="match status" value="1"/>
</dbReference>
<dbReference type="Gene3D" id="3.20.20.80">
    <property type="entry name" value="Glycosidases"/>
    <property type="match status" value="1"/>
</dbReference>
<evidence type="ECO:0000256" key="3">
    <source>
        <dbReference type="ARBA" id="ARBA00022801"/>
    </source>
</evidence>
<evidence type="ECO:0000313" key="8">
    <source>
        <dbReference type="Proteomes" id="UP000473905"/>
    </source>
</evidence>
<keyword evidence="4" id="KW-0326">Glycosidase</keyword>
<dbReference type="GO" id="GO:0016020">
    <property type="term" value="C:membrane"/>
    <property type="evidence" value="ECO:0007669"/>
    <property type="project" value="GOC"/>
</dbReference>
<comment type="caution">
    <text evidence="7">The sequence shown here is derived from an EMBL/GenBank/DDBJ whole genome shotgun (WGS) entry which is preliminary data.</text>
</comment>
<dbReference type="AlphaFoldDB" id="A0A5M5DCQ0"/>
<organism evidence="7 8">
    <name type="scientific">Bacteroides ovatus</name>
    <dbReference type="NCBI Taxonomy" id="28116"/>
    <lineage>
        <taxon>Bacteria</taxon>
        <taxon>Pseudomonadati</taxon>
        <taxon>Bacteroidota</taxon>
        <taxon>Bacteroidia</taxon>
        <taxon>Bacteroidales</taxon>
        <taxon>Bacteroidaceae</taxon>
        <taxon>Bacteroides</taxon>
    </lineage>
</organism>
<dbReference type="GO" id="GO:0006665">
    <property type="term" value="P:sphingolipid metabolic process"/>
    <property type="evidence" value="ECO:0007669"/>
    <property type="project" value="InterPro"/>
</dbReference>
<dbReference type="InterPro" id="IPR001139">
    <property type="entry name" value="Glyco_hydro_30"/>
</dbReference>
<evidence type="ECO:0000256" key="2">
    <source>
        <dbReference type="ARBA" id="ARBA00022729"/>
    </source>
</evidence>
<dbReference type="PROSITE" id="PS51257">
    <property type="entry name" value="PROKAR_LIPOPROTEIN"/>
    <property type="match status" value="1"/>
</dbReference>
<feature type="chain" id="PRO_5030132758" description="Glycosyl hydrolase family 30 TIM-barrel domain-containing protein" evidence="5">
    <location>
        <begin position="24"/>
        <end position="446"/>
    </location>
</feature>
<evidence type="ECO:0000256" key="1">
    <source>
        <dbReference type="ARBA" id="ARBA00005382"/>
    </source>
</evidence>
<evidence type="ECO:0000256" key="4">
    <source>
        <dbReference type="RuleBase" id="RU361188"/>
    </source>
</evidence>
<feature type="domain" description="Glycosyl hydrolase family 30 TIM-barrel" evidence="6">
    <location>
        <begin position="106"/>
        <end position="256"/>
    </location>
</feature>
<dbReference type="EMBL" id="VWKB01000004">
    <property type="protein sequence ID" value="KAA4103505.1"/>
    <property type="molecule type" value="Genomic_DNA"/>
</dbReference>
<evidence type="ECO:0000313" key="7">
    <source>
        <dbReference type="EMBL" id="KAA4103505.1"/>
    </source>
</evidence>
<dbReference type="Pfam" id="PF02055">
    <property type="entry name" value="Glyco_hydro_30"/>
    <property type="match status" value="1"/>
</dbReference>
<dbReference type="SUPFAM" id="SSF51445">
    <property type="entry name" value="(Trans)glycosidases"/>
    <property type="match status" value="1"/>
</dbReference>
<dbReference type="PANTHER" id="PTHR11069:SF38">
    <property type="entry name" value="GLUCURONOXYLANASE XYNC"/>
    <property type="match status" value="1"/>
</dbReference>
<gene>
    <name evidence="7" type="ORF">F3D66_03965</name>
</gene>
<evidence type="ECO:0000259" key="6">
    <source>
        <dbReference type="Pfam" id="PF02055"/>
    </source>
</evidence>
<dbReference type="InterPro" id="IPR033453">
    <property type="entry name" value="Glyco_hydro_30_TIM-barrel"/>
</dbReference>
<comment type="similarity">
    <text evidence="1 4">Belongs to the glycosyl hydrolase 30 family.</text>
</comment>
<proteinExistence type="inferred from homology"/>
<dbReference type="Proteomes" id="UP000473905">
    <property type="component" value="Unassembled WGS sequence"/>
</dbReference>
<keyword evidence="3 4" id="KW-0378">Hydrolase</keyword>
<accession>A0A5M5DCQ0</accession>
<reference evidence="7 8" key="1">
    <citation type="journal article" date="2019" name="Nat. Med.">
        <title>A library of human gut bacterial isolates paired with longitudinal multiomics data enables mechanistic microbiome research.</title>
        <authorList>
            <person name="Poyet M."/>
            <person name="Groussin M."/>
            <person name="Gibbons S.M."/>
            <person name="Avila-Pacheco J."/>
            <person name="Jiang X."/>
            <person name="Kearney S.M."/>
            <person name="Perrotta A.R."/>
            <person name="Berdy B."/>
            <person name="Zhao S."/>
            <person name="Lieberman T.D."/>
            <person name="Swanson P.K."/>
            <person name="Smith M."/>
            <person name="Roesemann S."/>
            <person name="Alexander J.E."/>
            <person name="Rich S.A."/>
            <person name="Livny J."/>
            <person name="Vlamakis H."/>
            <person name="Clish C."/>
            <person name="Bullock K."/>
            <person name="Deik A."/>
            <person name="Scott J."/>
            <person name="Pierce K.A."/>
            <person name="Xavier R.J."/>
            <person name="Alm E.J."/>
        </authorList>
    </citation>
    <scope>NUCLEOTIDE SEQUENCE [LARGE SCALE GENOMIC DNA]</scope>
    <source>
        <strain evidence="7 8">BIOML-A134</strain>
    </source>
</reference>
<evidence type="ECO:0000256" key="5">
    <source>
        <dbReference type="SAM" id="SignalP"/>
    </source>
</evidence>
<dbReference type="PANTHER" id="PTHR11069">
    <property type="entry name" value="GLUCOSYLCERAMIDASE"/>
    <property type="match status" value="1"/>
</dbReference>
<feature type="signal peptide" evidence="5">
    <location>
        <begin position="1"/>
        <end position="23"/>
    </location>
</feature>
<dbReference type="RefSeq" id="WP_149944021.1">
    <property type="nucleotide sequence ID" value="NZ_JAMOXH010000005.1"/>
</dbReference>
<dbReference type="InterPro" id="IPR017853">
    <property type="entry name" value="GH"/>
</dbReference>
<protein>
    <recommendedName>
        <fullName evidence="6">Glycosyl hydrolase family 30 TIM-barrel domain-containing protein</fullName>
    </recommendedName>
</protein>
<sequence length="446" mass="49326">MNTIKYMYTLYSLLLLLASCSDEDTTGYTVPEQIPATLTIQPDIEYQKVQGFGVMETSWQQTALTEEEMNTLFGTGADQLGCNILRIRIAPKDKNQTADSRWGTVARVAKVAKDLGTTILATPWTPPVSLKTIDNIVDGELADYAGYAEYLKEFLTYMKQQGAAVDVVSIQNEPDFEVTYESCRWTGLQQAKFFKQYGASIKAAHPDVKLMTGESFQYRHESTDPILEDEQACAVIDVVGGHIYGGGNTPYDLAKAKGKEYWMTEHLLNEAWEKKAPYLLIGDVRAETLQLAAEINTAMASGFNAYIYWYGRRYYGMLGDGLANSTMSAITPRGYMYAQFAKNLTGKTRVKVVASKNVSASVDCTAYKDSQGNLTLMFVNRTSSDIKGLNLALPFIPAEVKMTVSTVPTESFPETNKGMLVESAISSLENGLDIKAYSIVTVNIKR</sequence>
<dbReference type="InterPro" id="IPR013780">
    <property type="entry name" value="Glyco_hydro_b"/>
</dbReference>
<keyword evidence="8" id="KW-1185">Reference proteome</keyword>
<keyword evidence="2 5" id="KW-0732">Signal</keyword>
<name>A0A5M5DCQ0_BACOV</name>